<dbReference type="InterPro" id="IPR036249">
    <property type="entry name" value="Thioredoxin-like_sf"/>
</dbReference>
<feature type="signal peptide" evidence="6">
    <location>
        <begin position="1"/>
        <end position="29"/>
    </location>
</feature>
<dbReference type="Gene3D" id="3.40.30.10">
    <property type="entry name" value="Glutaredoxin"/>
    <property type="match status" value="1"/>
</dbReference>
<dbReference type="PANTHER" id="PTHR13234:SF8">
    <property type="entry name" value="GAMMA-INTERFERON-INDUCIBLE LYSOSOMAL THIOL REDUCTASE"/>
    <property type="match status" value="1"/>
</dbReference>
<keyword evidence="3" id="KW-0964">Secreted</keyword>
<dbReference type="SUPFAM" id="SSF52833">
    <property type="entry name" value="Thioredoxin-like"/>
    <property type="match status" value="1"/>
</dbReference>
<comment type="similarity">
    <text evidence="2">Belongs to the GILT family.</text>
</comment>
<evidence type="ECO:0000256" key="6">
    <source>
        <dbReference type="SAM" id="SignalP"/>
    </source>
</evidence>
<comment type="subcellular location">
    <subcellularLocation>
        <location evidence="1">Secreted</location>
    </subcellularLocation>
</comment>
<evidence type="ECO:0000313" key="8">
    <source>
        <dbReference type="Proteomes" id="UP001189122"/>
    </source>
</evidence>
<dbReference type="EMBL" id="CACRZD030000012">
    <property type="protein sequence ID" value="CAA6669295.1"/>
    <property type="molecule type" value="Genomic_DNA"/>
</dbReference>
<accession>A0A7I8JHS4</accession>
<dbReference type="Proteomes" id="UP001189122">
    <property type="component" value="Unassembled WGS sequence"/>
</dbReference>
<gene>
    <name evidence="7" type="ORF">SI7747_12015690</name>
</gene>
<dbReference type="GO" id="GO:0005576">
    <property type="term" value="C:extracellular region"/>
    <property type="evidence" value="ECO:0007669"/>
    <property type="project" value="UniProtKB-SubCell"/>
</dbReference>
<keyword evidence="8" id="KW-1185">Reference proteome</keyword>
<evidence type="ECO:0000256" key="5">
    <source>
        <dbReference type="ARBA" id="ARBA00023180"/>
    </source>
</evidence>
<dbReference type="AlphaFoldDB" id="A0A7I8JHS4"/>
<dbReference type="PROSITE" id="PS51257">
    <property type="entry name" value="PROKAR_LIPOPROTEIN"/>
    <property type="match status" value="1"/>
</dbReference>
<sequence length="245" mass="27351">MASGRGATFLLLLFSLSCVSLSSLPLTEASKKVQLELYYETLCPYCSRFIVNFLSKIFIDGLIDIVDLNLVPYGNARVASNGTITCQHGTNECLLNTIEACAISKWPDVKKHFRFIYCVEKLVVAHTYTEWETCFQKTGLESKAVLDCYRNGNGQKLELSYAAETDALQPPHKYVPWVVVDGKPLYDDYEKFEAEVCKVYKAGDQPEACKGLLEVTTLPLKVKEQRQVCFADGLASSPKLISFTA</sequence>
<name>A0A7I8JHS4_SPIIN</name>
<keyword evidence="5" id="KW-0325">Glycoprotein</keyword>
<dbReference type="Pfam" id="PF03227">
    <property type="entry name" value="GILT"/>
    <property type="match status" value="1"/>
</dbReference>
<dbReference type="EMBL" id="LR743599">
    <property type="protein sequence ID" value="CAA2630052.1"/>
    <property type="molecule type" value="Genomic_DNA"/>
</dbReference>
<reference evidence="7 8" key="1">
    <citation type="submission" date="2019-12" db="EMBL/GenBank/DDBJ databases">
        <authorList>
            <person name="Scholz U."/>
            <person name="Mascher M."/>
            <person name="Fiebig A."/>
        </authorList>
    </citation>
    <scope>NUCLEOTIDE SEQUENCE</scope>
</reference>
<dbReference type="InterPro" id="IPR004911">
    <property type="entry name" value="Interferon-induced_GILT"/>
</dbReference>
<proteinExistence type="inferred from homology"/>
<evidence type="ECO:0000256" key="2">
    <source>
        <dbReference type="ARBA" id="ARBA00005679"/>
    </source>
</evidence>
<evidence type="ECO:0000256" key="4">
    <source>
        <dbReference type="ARBA" id="ARBA00022729"/>
    </source>
</evidence>
<evidence type="ECO:0000256" key="3">
    <source>
        <dbReference type="ARBA" id="ARBA00022525"/>
    </source>
</evidence>
<keyword evidence="4 6" id="KW-0732">Signal</keyword>
<organism evidence="7">
    <name type="scientific">Spirodela intermedia</name>
    <name type="common">Intermediate duckweed</name>
    <dbReference type="NCBI Taxonomy" id="51605"/>
    <lineage>
        <taxon>Eukaryota</taxon>
        <taxon>Viridiplantae</taxon>
        <taxon>Streptophyta</taxon>
        <taxon>Embryophyta</taxon>
        <taxon>Tracheophyta</taxon>
        <taxon>Spermatophyta</taxon>
        <taxon>Magnoliopsida</taxon>
        <taxon>Liliopsida</taxon>
        <taxon>Araceae</taxon>
        <taxon>Lemnoideae</taxon>
        <taxon>Spirodela</taxon>
    </lineage>
</organism>
<evidence type="ECO:0000256" key="1">
    <source>
        <dbReference type="ARBA" id="ARBA00004613"/>
    </source>
</evidence>
<dbReference type="PANTHER" id="PTHR13234">
    <property type="entry name" value="GAMMA-INTERFERON INDUCIBLE LYSOSOMAL THIOL REDUCTASE GILT"/>
    <property type="match status" value="1"/>
</dbReference>
<dbReference type="GO" id="GO:0016671">
    <property type="term" value="F:oxidoreductase activity, acting on a sulfur group of donors, disulfide as acceptor"/>
    <property type="evidence" value="ECO:0007669"/>
    <property type="project" value="InterPro"/>
</dbReference>
<evidence type="ECO:0000313" key="7">
    <source>
        <dbReference type="EMBL" id="CAA2630052.1"/>
    </source>
</evidence>
<protein>
    <submittedName>
        <fullName evidence="7">Uncharacterized protein</fullName>
    </submittedName>
</protein>
<feature type="chain" id="PRO_5029464652" evidence="6">
    <location>
        <begin position="30"/>
        <end position="245"/>
    </location>
</feature>